<dbReference type="InterPro" id="IPR023286">
    <property type="entry name" value="ABATE_dom_sf"/>
</dbReference>
<reference evidence="2 3" key="1">
    <citation type="submission" date="2018-01" db="EMBL/GenBank/DDBJ databases">
        <title>Cryobacterium sp. nov., from glaciers in China.</title>
        <authorList>
            <person name="Liu Q."/>
            <person name="Xin Y.-H."/>
        </authorList>
    </citation>
    <scope>NUCLEOTIDE SEQUENCE [LARGE SCALE GENOMIC DNA]</scope>
    <source>
        <strain evidence="2 3">TMN-42</strain>
    </source>
</reference>
<evidence type="ECO:0000313" key="3">
    <source>
        <dbReference type="Proteomes" id="UP000237340"/>
    </source>
</evidence>
<dbReference type="InterPro" id="IPR010852">
    <property type="entry name" value="ABATE"/>
</dbReference>
<dbReference type="Pfam" id="PF11706">
    <property type="entry name" value="zf-CGNR"/>
    <property type="match status" value="1"/>
</dbReference>
<dbReference type="Gene3D" id="1.10.3300.10">
    <property type="entry name" value="Jann2411-like domain"/>
    <property type="match status" value="1"/>
</dbReference>
<dbReference type="InterPro" id="IPR021005">
    <property type="entry name" value="Znf_CGNR"/>
</dbReference>
<sequence length="199" mass="21806">MSNVKETTQIAVPGADEHPCLALVNSVSILPRGKRHDDLADPEAVRAWLLARDLIVPEALLHEYCRGRIVALRESLRGVFAAHTAGEVPPPDAIEALNRTLTSAPGALLLRFEPTKGYTRSADHPTTQVVEHVMALIAEDAATLLASEDASMLASCEADGCWRFFLRTHARRQWCSTRCGDRVRAARAYARKRAHVAHG</sequence>
<protein>
    <recommendedName>
        <fullName evidence="1">Zinc finger CGNR domain-containing protein</fullName>
    </recommendedName>
</protein>
<gene>
    <name evidence="2" type="ORF">C3B61_03295</name>
</gene>
<dbReference type="SUPFAM" id="SSF160904">
    <property type="entry name" value="Jann2411-like"/>
    <property type="match status" value="1"/>
</dbReference>
<proteinExistence type="predicted"/>
<organism evidence="2 3">
    <name type="scientific">Cryobacterium zongtaii</name>
    <dbReference type="NCBI Taxonomy" id="1259217"/>
    <lineage>
        <taxon>Bacteria</taxon>
        <taxon>Bacillati</taxon>
        <taxon>Actinomycetota</taxon>
        <taxon>Actinomycetes</taxon>
        <taxon>Micrococcales</taxon>
        <taxon>Microbacteriaceae</taxon>
        <taxon>Cryobacterium</taxon>
    </lineage>
</organism>
<dbReference type="PANTHER" id="PTHR35525">
    <property type="entry name" value="BLL6575 PROTEIN"/>
    <property type="match status" value="1"/>
</dbReference>
<dbReference type="PANTHER" id="PTHR35525:SF3">
    <property type="entry name" value="BLL6575 PROTEIN"/>
    <property type="match status" value="1"/>
</dbReference>
<comment type="caution">
    <text evidence="2">The sequence shown here is derived from an EMBL/GenBank/DDBJ whole genome shotgun (WGS) entry which is preliminary data.</text>
</comment>
<name>A0A2S3ZLG2_9MICO</name>
<dbReference type="RefSeq" id="WP_103459528.1">
    <property type="nucleotide sequence ID" value="NZ_PPXE01000032.1"/>
</dbReference>
<dbReference type="Pfam" id="PF07336">
    <property type="entry name" value="ABATE"/>
    <property type="match status" value="1"/>
</dbReference>
<evidence type="ECO:0000313" key="2">
    <source>
        <dbReference type="EMBL" id="POH69115.1"/>
    </source>
</evidence>
<dbReference type="Proteomes" id="UP000237340">
    <property type="component" value="Unassembled WGS sequence"/>
</dbReference>
<feature type="domain" description="Zinc finger CGNR" evidence="1">
    <location>
        <begin position="153"/>
        <end position="192"/>
    </location>
</feature>
<accession>A0A2S3ZLG2</accession>
<dbReference type="AlphaFoldDB" id="A0A2S3ZLG2"/>
<dbReference type="EMBL" id="PPXD01000005">
    <property type="protein sequence ID" value="POH69115.1"/>
    <property type="molecule type" value="Genomic_DNA"/>
</dbReference>
<evidence type="ECO:0000259" key="1">
    <source>
        <dbReference type="Pfam" id="PF11706"/>
    </source>
</evidence>
<keyword evidence="3" id="KW-1185">Reference proteome</keyword>